<proteinExistence type="predicted"/>
<organism evidence="1 2">
    <name type="scientific">Rhododendron molle</name>
    <name type="common">Chinese azalea</name>
    <name type="synonym">Azalea mollis</name>
    <dbReference type="NCBI Taxonomy" id="49168"/>
    <lineage>
        <taxon>Eukaryota</taxon>
        <taxon>Viridiplantae</taxon>
        <taxon>Streptophyta</taxon>
        <taxon>Embryophyta</taxon>
        <taxon>Tracheophyta</taxon>
        <taxon>Spermatophyta</taxon>
        <taxon>Magnoliopsida</taxon>
        <taxon>eudicotyledons</taxon>
        <taxon>Gunneridae</taxon>
        <taxon>Pentapetalae</taxon>
        <taxon>asterids</taxon>
        <taxon>Ericales</taxon>
        <taxon>Ericaceae</taxon>
        <taxon>Ericoideae</taxon>
        <taxon>Rhodoreae</taxon>
        <taxon>Rhododendron</taxon>
    </lineage>
</organism>
<evidence type="ECO:0000313" key="2">
    <source>
        <dbReference type="Proteomes" id="UP001062846"/>
    </source>
</evidence>
<keyword evidence="2" id="KW-1185">Reference proteome</keyword>
<gene>
    <name evidence="1" type="ORF">RHMOL_Rhmol09G0204100</name>
</gene>
<protein>
    <submittedName>
        <fullName evidence="1">Uncharacterized protein</fullName>
    </submittedName>
</protein>
<dbReference type="Proteomes" id="UP001062846">
    <property type="component" value="Chromosome 9"/>
</dbReference>
<evidence type="ECO:0000313" key="1">
    <source>
        <dbReference type="EMBL" id="KAI8539707.1"/>
    </source>
</evidence>
<name>A0ACC0MFG4_RHOML</name>
<reference evidence="1" key="1">
    <citation type="submission" date="2022-02" db="EMBL/GenBank/DDBJ databases">
        <title>Plant Genome Project.</title>
        <authorList>
            <person name="Zhang R.-G."/>
        </authorList>
    </citation>
    <scope>NUCLEOTIDE SEQUENCE</scope>
    <source>
        <strain evidence="1">AT1</strain>
    </source>
</reference>
<comment type="caution">
    <text evidence="1">The sequence shown here is derived from an EMBL/GenBank/DDBJ whole genome shotgun (WGS) entry which is preliminary data.</text>
</comment>
<dbReference type="EMBL" id="CM046396">
    <property type="protein sequence ID" value="KAI8539707.1"/>
    <property type="molecule type" value="Genomic_DNA"/>
</dbReference>
<sequence length="380" mass="41825">MFSLPFAMALFGWAGVMCLALMTVVSFYSYNLLSIVLEHHAHLGNRQLRFRDMAQDILGSGWGRFFVDPLQLGLCYVGVIAYIHLGGLQDGRMELYQFVIIFGGLMLVLAQMPSFHSLRHFNLTSLILSLAYCVCITACAIHIGDSKNAPPKDYAVTATGVDRLFKIFTAISIICNAYGNGIVPEIQATIAPPITGKMFKGLLVSYAVAISTFFSVAISGYWAIGNQSQGNILQNFIVNGQPFVPKWFLALTNALILLRVIPGALTFLQPTNAVLERVFADPQKDQFSFRNVMPRIILRSLSMVVATLVAAMLPFFGDIVALLGAFACIPLDFVLPMVFYNLYLQAFQEDLNLLGKRIHRVYLCHVVVDRSCGIGGANSS</sequence>
<accession>A0ACC0MFG4</accession>